<dbReference type="CDD" id="cd21740">
    <property type="entry name" value="C2_II_SUZ12"/>
    <property type="match status" value="1"/>
</dbReference>
<evidence type="ECO:0000256" key="4">
    <source>
        <dbReference type="ARBA" id="ARBA00022833"/>
    </source>
</evidence>
<keyword evidence="12" id="KW-1185">Reference proteome</keyword>
<reference evidence="11" key="1">
    <citation type="submission" date="2019-08" db="EMBL/GenBank/DDBJ databases">
        <title>The improved chromosome-level genome for the pearl oyster Pinctada fucata martensii using PacBio sequencing and Hi-C.</title>
        <authorList>
            <person name="Zheng Z."/>
        </authorList>
    </citation>
    <scope>NUCLEOTIDE SEQUENCE</scope>
    <source>
        <strain evidence="11">ZZ-2019</strain>
        <tissue evidence="11">Adductor muscle</tissue>
    </source>
</reference>
<evidence type="ECO:0000259" key="10">
    <source>
        <dbReference type="Pfam" id="PF23320"/>
    </source>
</evidence>
<dbReference type="GO" id="GO:0006325">
    <property type="term" value="P:chromatin organization"/>
    <property type="evidence" value="ECO:0007669"/>
    <property type="project" value="UniProtKB-KW"/>
</dbReference>
<dbReference type="PANTHER" id="PTHR22597">
    <property type="entry name" value="POLYCOMB GROUP PROTEIN"/>
    <property type="match status" value="1"/>
</dbReference>
<dbReference type="InterPro" id="IPR057540">
    <property type="entry name" value="Znf_SUZ12"/>
</dbReference>
<keyword evidence="7" id="KW-0804">Transcription</keyword>
<protein>
    <recommendedName>
        <fullName evidence="13">Polycomb protein VEFS-Box domain-containing protein</fullName>
    </recommendedName>
</protein>
<evidence type="ECO:0000256" key="3">
    <source>
        <dbReference type="ARBA" id="ARBA00022771"/>
    </source>
</evidence>
<gene>
    <name evidence="11" type="ORF">FSP39_018564</name>
</gene>
<feature type="domain" description="Polycomb protein SUZ12-like zinc finger" evidence="10">
    <location>
        <begin position="215"/>
        <end position="282"/>
    </location>
</feature>
<dbReference type="Proteomes" id="UP001186944">
    <property type="component" value="Unassembled WGS sequence"/>
</dbReference>
<dbReference type="EMBL" id="VSWD01000010">
    <property type="protein sequence ID" value="KAK3091279.1"/>
    <property type="molecule type" value="Genomic_DNA"/>
</dbReference>
<dbReference type="Pfam" id="PF09733">
    <property type="entry name" value="VEFS-Box"/>
    <property type="match status" value="1"/>
</dbReference>
<dbReference type="CDD" id="cd21750">
    <property type="entry name" value="ZnB-Zn_SUZ12"/>
    <property type="match status" value="1"/>
</dbReference>
<keyword evidence="5" id="KW-0156">Chromatin regulator</keyword>
<keyword evidence="4" id="KW-0862">Zinc</keyword>
<evidence type="ECO:0000256" key="8">
    <source>
        <dbReference type="SAM" id="MobiDB-lite"/>
    </source>
</evidence>
<evidence type="ECO:0000256" key="5">
    <source>
        <dbReference type="ARBA" id="ARBA00022853"/>
    </source>
</evidence>
<sequence>MVVPVSKAALGKFQVPINPQPDSTKTGESLVVPHGHFCHVNGTTVKSFSLVLSVRYPLNGSPVPNGYCNGDVDSEAEEPPHKRRRNGQITQLEEKDFIHYSTELVIYDRYGQCQLTDGDYKLILYEQGNKSNASWESVMEGKPVGSFEIFNYYPTLHMTLCWRDEVKQEPDFNSGISTAHNEFLNNNQYSSHFMSAFSSGNNNKENNQLTPKKRQRIFYQFLYNNNAKQQTEARDDMHCPWCFINCMEPYSLFKHLRLSHGRFNFIYVPHPKGYRVDVSINERYDGSYAGNPQDLHSHIGYAFSRRGPVRRTPVTHILVYRPKRPESSLSEFMEQENDMQTNKQFVQGHNRLYYHSLTCEPMKPQDVDVDSEDENDPAWLRKKSVQMIDEFTDVNEGEKELMKLWNLLIMKYNYIADCQIPEACQKFVEEHGQELICKNLYRNFIVHLINLFDFSLIRPDLVHRTVSMLDDLKEEIGVS</sequence>
<evidence type="ECO:0000259" key="9">
    <source>
        <dbReference type="Pfam" id="PF09733"/>
    </source>
</evidence>
<accession>A0AA88Y249</accession>
<dbReference type="Pfam" id="PF23320">
    <property type="entry name" value="Zn_SUZ12"/>
    <property type="match status" value="1"/>
</dbReference>
<comment type="similarity">
    <text evidence="1">Belongs to the VEFS (VRN2-EMF2-FIS2-SU(Z)12) family.</text>
</comment>
<feature type="domain" description="Polycomb protein VEFS-Box" evidence="9">
    <location>
        <begin position="343"/>
        <end position="459"/>
    </location>
</feature>
<dbReference type="PANTHER" id="PTHR22597:SF0">
    <property type="entry name" value="POLYCOMB PROTEIN SUZ12"/>
    <property type="match status" value="1"/>
</dbReference>
<dbReference type="InterPro" id="IPR019135">
    <property type="entry name" value="Polycomb_protein_VEFS-Box"/>
</dbReference>
<evidence type="ECO:0000256" key="1">
    <source>
        <dbReference type="ARBA" id="ARBA00007416"/>
    </source>
</evidence>
<dbReference type="GO" id="GO:0035098">
    <property type="term" value="C:ESC/E(Z) complex"/>
    <property type="evidence" value="ECO:0007669"/>
    <property type="project" value="TreeGrafter"/>
</dbReference>
<feature type="region of interest" description="Disordered" evidence="8">
    <location>
        <begin position="67"/>
        <end position="86"/>
    </location>
</feature>
<name>A0AA88Y249_PINIB</name>
<keyword evidence="2" id="KW-0479">Metal-binding</keyword>
<dbReference type="GO" id="GO:0016586">
    <property type="term" value="C:RSC-type complex"/>
    <property type="evidence" value="ECO:0007669"/>
    <property type="project" value="TreeGrafter"/>
</dbReference>
<evidence type="ECO:0000313" key="11">
    <source>
        <dbReference type="EMBL" id="KAK3091279.1"/>
    </source>
</evidence>
<evidence type="ECO:0000313" key="12">
    <source>
        <dbReference type="Proteomes" id="UP001186944"/>
    </source>
</evidence>
<dbReference type="GO" id="GO:0008270">
    <property type="term" value="F:zinc ion binding"/>
    <property type="evidence" value="ECO:0007669"/>
    <property type="project" value="UniProtKB-KW"/>
</dbReference>
<evidence type="ECO:0000256" key="6">
    <source>
        <dbReference type="ARBA" id="ARBA00023015"/>
    </source>
</evidence>
<keyword evidence="6" id="KW-0805">Transcription regulation</keyword>
<organism evidence="11 12">
    <name type="scientific">Pinctada imbricata</name>
    <name type="common">Atlantic pearl-oyster</name>
    <name type="synonym">Pinctada martensii</name>
    <dbReference type="NCBI Taxonomy" id="66713"/>
    <lineage>
        <taxon>Eukaryota</taxon>
        <taxon>Metazoa</taxon>
        <taxon>Spiralia</taxon>
        <taxon>Lophotrochozoa</taxon>
        <taxon>Mollusca</taxon>
        <taxon>Bivalvia</taxon>
        <taxon>Autobranchia</taxon>
        <taxon>Pteriomorphia</taxon>
        <taxon>Pterioida</taxon>
        <taxon>Pterioidea</taxon>
        <taxon>Pteriidae</taxon>
        <taxon>Pinctada</taxon>
    </lineage>
</organism>
<dbReference type="GO" id="GO:0031490">
    <property type="term" value="F:chromatin DNA binding"/>
    <property type="evidence" value="ECO:0007669"/>
    <property type="project" value="TreeGrafter"/>
</dbReference>
<dbReference type="CDD" id="cd21551">
    <property type="entry name" value="VEFS-box_SUZ12"/>
    <property type="match status" value="1"/>
</dbReference>
<dbReference type="AlphaFoldDB" id="A0AA88Y249"/>
<evidence type="ECO:0000256" key="2">
    <source>
        <dbReference type="ARBA" id="ARBA00022723"/>
    </source>
</evidence>
<evidence type="ECO:0000256" key="7">
    <source>
        <dbReference type="ARBA" id="ARBA00023163"/>
    </source>
</evidence>
<proteinExistence type="inferred from homology"/>
<evidence type="ECO:0008006" key="13">
    <source>
        <dbReference type="Google" id="ProtNLM"/>
    </source>
</evidence>
<comment type="caution">
    <text evidence="11">The sequence shown here is derived from an EMBL/GenBank/DDBJ whole genome shotgun (WGS) entry which is preliminary data.</text>
</comment>
<keyword evidence="3" id="KW-0863">Zinc-finger</keyword>